<dbReference type="SUPFAM" id="SSF50182">
    <property type="entry name" value="Sm-like ribonucleoproteins"/>
    <property type="match status" value="1"/>
</dbReference>
<reference evidence="3" key="1">
    <citation type="journal article" date="2021" name="Proc. Natl. Acad. Sci. U.S.A.">
        <title>Three genomes in the algal genus Volvox reveal the fate of a haploid sex-determining region after a transition to homothallism.</title>
        <authorList>
            <person name="Yamamoto K."/>
            <person name="Hamaji T."/>
            <person name="Kawai-Toyooka H."/>
            <person name="Matsuzaki R."/>
            <person name="Takahashi F."/>
            <person name="Nishimura Y."/>
            <person name="Kawachi M."/>
            <person name="Noguchi H."/>
            <person name="Minakuchi Y."/>
            <person name="Umen J.G."/>
            <person name="Toyoda A."/>
            <person name="Nozaki H."/>
        </authorList>
    </citation>
    <scope>NUCLEOTIDE SEQUENCE</scope>
    <source>
        <strain evidence="4">NIES-3785</strain>
        <strain evidence="3">NIES-3786</strain>
    </source>
</reference>
<feature type="domain" description="Sm" evidence="2">
    <location>
        <begin position="195"/>
        <end position="328"/>
    </location>
</feature>
<dbReference type="SMART" id="SM00651">
    <property type="entry name" value="Sm"/>
    <property type="match status" value="1"/>
</dbReference>
<feature type="compositionally biased region" description="Pro residues" evidence="1">
    <location>
        <begin position="20"/>
        <end position="34"/>
    </location>
</feature>
<name>A0A8J4C8G6_9CHLO</name>
<proteinExistence type="predicted"/>
<evidence type="ECO:0000259" key="2">
    <source>
        <dbReference type="SMART" id="SM00651"/>
    </source>
</evidence>
<evidence type="ECO:0000256" key="1">
    <source>
        <dbReference type="SAM" id="MobiDB-lite"/>
    </source>
</evidence>
<dbReference type="EMBL" id="BNCP01000007">
    <property type="protein sequence ID" value="GIL75278.1"/>
    <property type="molecule type" value="Genomic_DNA"/>
</dbReference>
<dbReference type="Gene3D" id="2.30.30.100">
    <property type="match status" value="1"/>
</dbReference>
<dbReference type="PANTHER" id="PTHR21415">
    <property type="entry name" value="U7 SNRNA-ASSOCIATED SM-LIKE PROTEIN LSM11"/>
    <property type="match status" value="1"/>
</dbReference>
<dbReference type="GO" id="GO:0071209">
    <property type="term" value="F:U7 snRNA binding"/>
    <property type="evidence" value="ECO:0007669"/>
    <property type="project" value="InterPro"/>
</dbReference>
<evidence type="ECO:0000313" key="5">
    <source>
        <dbReference type="Proteomes" id="UP000747110"/>
    </source>
</evidence>
<dbReference type="GO" id="GO:0005683">
    <property type="term" value="C:U7 snRNP"/>
    <property type="evidence" value="ECO:0007669"/>
    <property type="project" value="TreeGrafter"/>
</dbReference>
<dbReference type="GO" id="GO:0006398">
    <property type="term" value="P:mRNA 3'-end processing by stem-loop binding and cleavage"/>
    <property type="evidence" value="ECO:0007669"/>
    <property type="project" value="TreeGrafter"/>
</dbReference>
<dbReference type="InterPro" id="IPR039267">
    <property type="entry name" value="Lsm11"/>
</dbReference>
<dbReference type="Pfam" id="PF01423">
    <property type="entry name" value="LSM"/>
    <property type="match status" value="1"/>
</dbReference>
<evidence type="ECO:0000313" key="3">
    <source>
        <dbReference type="EMBL" id="GIL75278.1"/>
    </source>
</evidence>
<comment type="caution">
    <text evidence="3">The sequence shown here is derived from an EMBL/GenBank/DDBJ whole genome shotgun (WGS) entry which is preliminary data.</text>
</comment>
<dbReference type="InterPro" id="IPR001163">
    <property type="entry name" value="Sm_dom_euk/arc"/>
</dbReference>
<dbReference type="EMBL" id="BNCQ01000013">
    <property type="protein sequence ID" value="GIM03148.1"/>
    <property type="molecule type" value="Genomic_DNA"/>
</dbReference>
<gene>
    <name evidence="3" type="ORF">Vretifemale_5087</name>
    <name evidence="4" type="ORF">Vretimale_7975</name>
</gene>
<sequence>MDIDPSETFQQPATAHPSLQLPPPPPPLPPPPPRNAEASPHNAVTAVRSATHPPSHPDSAEEGEVSQAPDVALLEAAAAITTEVAAAGSAPPSPSLDFLSPAFDSLRALHTPGLQPPLPDVRPLDNVSQCRKLLPPEVPDALPLEKKAKVNNEESRKKHLRFKESAVRLRERIRNGTTYSLDRVLVAAAVASPGPLDVLRRWHAAAARVSVTTRHATGVRGRATGVLTAYDRFMNLVLRDVNECYTVPVRRVKEYTRLVPASAVAAAGSGGGGGSSDAVLNATGSASVPPPSLMVEVTRIRIVRRREVRQRRLGQVFIKGDNVVVVHLAPLEVGEGGAADAATMPESVVDSTAAATAVSQERPVPMQPRNLMASDAGAPAVRLTGTAFRTGLGCTGGSLADGWGPCVPAYMPAPPVLGGGPGGLRCSLAPASWGQQPGDRSADSAAYQPTGYQRPATATAASWAARGAGVRAGHDAQPWG</sequence>
<dbReference type="OrthoDB" id="10002367at2759"/>
<evidence type="ECO:0000313" key="4">
    <source>
        <dbReference type="EMBL" id="GIM03148.1"/>
    </source>
</evidence>
<dbReference type="AlphaFoldDB" id="A0A8J4C8G6"/>
<protein>
    <recommendedName>
        <fullName evidence="2">Sm domain-containing protein</fullName>
    </recommendedName>
</protein>
<organism evidence="3 5">
    <name type="scientific">Volvox reticuliferus</name>
    <dbReference type="NCBI Taxonomy" id="1737510"/>
    <lineage>
        <taxon>Eukaryota</taxon>
        <taxon>Viridiplantae</taxon>
        <taxon>Chlorophyta</taxon>
        <taxon>core chlorophytes</taxon>
        <taxon>Chlorophyceae</taxon>
        <taxon>CS clade</taxon>
        <taxon>Chlamydomonadales</taxon>
        <taxon>Volvocaceae</taxon>
        <taxon>Volvox</taxon>
    </lineage>
</organism>
<feature type="region of interest" description="Disordered" evidence="1">
    <location>
        <begin position="1"/>
        <end position="70"/>
    </location>
</feature>
<accession>A0A8J4C8G6</accession>
<dbReference type="PANTHER" id="PTHR21415:SF1">
    <property type="entry name" value="U7 SNRNA-ASSOCIATED SM-LIKE PROTEIN LSM11"/>
    <property type="match status" value="1"/>
</dbReference>
<dbReference type="InterPro" id="IPR010920">
    <property type="entry name" value="LSM_dom_sf"/>
</dbReference>
<keyword evidence="5" id="KW-1185">Reference proteome</keyword>
<dbReference type="Proteomes" id="UP000722791">
    <property type="component" value="Unassembled WGS sequence"/>
</dbReference>
<dbReference type="Proteomes" id="UP000747110">
    <property type="component" value="Unassembled WGS sequence"/>
</dbReference>
<feature type="region of interest" description="Disordered" evidence="1">
    <location>
        <begin position="430"/>
        <end position="460"/>
    </location>
</feature>